<evidence type="ECO:0000256" key="5">
    <source>
        <dbReference type="SAM" id="MobiDB-lite"/>
    </source>
</evidence>
<accession>A0AA96F329</accession>
<evidence type="ECO:0000313" key="9">
    <source>
        <dbReference type="Proteomes" id="UP001304515"/>
    </source>
</evidence>
<protein>
    <submittedName>
        <fullName evidence="7">TlpA disulfide reductase family protein</fullName>
    </submittedName>
</protein>
<dbReference type="GO" id="GO:0016209">
    <property type="term" value="F:antioxidant activity"/>
    <property type="evidence" value="ECO:0007669"/>
    <property type="project" value="InterPro"/>
</dbReference>
<feature type="domain" description="Thioredoxin" evidence="6">
    <location>
        <begin position="243"/>
        <end position="383"/>
    </location>
</feature>
<dbReference type="GO" id="GO:0030313">
    <property type="term" value="C:cell envelope"/>
    <property type="evidence" value="ECO:0007669"/>
    <property type="project" value="UniProtKB-SubCell"/>
</dbReference>
<comment type="subcellular location">
    <subcellularLocation>
        <location evidence="1">Cell envelope</location>
    </subcellularLocation>
</comment>
<dbReference type="InterPro" id="IPR013766">
    <property type="entry name" value="Thioredoxin_domain"/>
</dbReference>
<evidence type="ECO:0000259" key="6">
    <source>
        <dbReference type="PROSITE" id="PS51352"/>
    </source>
</evidence>
<dbReference type="EMBL" id="CP134878">
    <property type="protein sequence ID" value="WNM17759.1"/>
    <property type="molecule type" value="Genomic_DNA"/>
</dbReference>
<evidence type="ECO:0000256" key="1">
    <source>
        <dbReference type="ARBA" id="ARBA00004196"/>
    </source>
</evidence>
<dbReference type="GO" id="GO:0017004">
    <property type="term" value="P:cytochrome complex assembly"/>
    <property type="evidence" value="ECO:0007669"/>
    <property type="project" value="UniProtKB-KW"/>
</dbReference>
<dbReference type="Proteomes" id="UP001304515">
    <property type="component" value="Chromosome"/>
</dbReference>
<keyword evidence="4" id="KW-0676">Redox-active center</keyword>
<dbReference type="EMBL" id="CP134890">
    <property type="protein sequence ID" value="WNM21812.1"/>
    <property type="molecule type" value="Genomic_DNA"/>
</dbReference>
<dbReference type="PANTHER" id="PTHR42852">
    <property type="entry name" value="THIOL:DISULFIDE INTERCHANGE PROTEIN DSBE"/>
    <property type="match status" value="1"/>
</dbReference>
<dbReference type="InterPro" id="IPR050553">
    <property type="entry name" value="Thioredoxin_ResA/DsbE_sf"/>
</dbReference>
<gene>
    <name evidence="8" type="ORF">RN605_00305</name>
    <name evidence="7" type="ORF">RN608_07005</name>
</gene>
<dbReference type="Pfam" id="PF14289">
    <property type="entry name" value="DUF4369"/>
    <property type="match status" value="1"/>
</dbReference>
<dbReference type="CDD" id="cd02966">
    <property type="entry name" value="TlpA_like_family"/>
    <property type="match status" value="1"/>
</dbReference>
<dbReference type="InterPro" id="IPR000866">
    <property type="entry name" value="AhpC/TSA"/>
</dbReference>
<sequence>MKKILLLLAITVIAISCKNNGEYTITGTVKGMKIGNVYLEKQSEMGMGNIPVDTVKIVDGKFEIKGKAFEPSFHFIKIENVQGNVPFVLEGGDINITVDKDSIFKSKISGTYSNDEFYNFRSKLIVLQKDLQKKMKTFRDENDAKMNEAEKNNDTVVINSLRKQFKDLRKEGDDFMINYPKTHPKSFISILLIEGLLSNPDYKVAEVEKIFNSLDESLKKTHAAKKTLEAINNVKKQESAAKMAPTEPAPNFEAKNPEGKTISLKESLGKVTVIDFWASWCKPCRQENPNVVAMYNELHPKGLNIIGVSLDDNLDKWKEAIAKDNITWNQVSNLQGWKDPIAVQYNITQIPATIILDANGNIVAKDLRGEQLKAKVNELLAKN</sequence>
<keyword evidence="9" id="KW-1185">Reference proteome</keyword>
<dbReference type="SUPFAM" id="SSF52833">
    <property type="entry name" value="Thioredoxin-like"/>
    <property type="match status" value="1"/>
</dbReference>
<dbReference type="InterPro" id="IPR036249">
    <property type="entry name" value="Thioredoxin-like_sf"/>
</dbReference>
<dbReference type="PROSITE" id="PS51257">
    <property type="entry name" value="PROKAR_LIPOPROTEIN"/>
    <property type="match status" value="1"/>
</dbReference>
<dbReference type="PANTHER" id="PTHR42852:SF6">
    <property type="entry name" value="THIOL:DISULFIDE INTERCHANGE PROTEIN DSBE"/>
    <property type="match status" value="1"/>
</dbReference>
<keyword evidence="2" id="KW-0201">Cytochrome c-type biogenesis</keyword>
<dbReference type="PROSITE" id="PS51352">
    <property type="entry name" value="THIOREDOXIN_2"/>
    <property type="match status" value="1"/>
</dbReference>
<dbReference type="AlphaFoldDB" id="A0AA96J6Y5"/>
<evidence type="ECO:0000313" key="7">
    <source>
        <dbReference type="EMBL" id="WNM17759.1"/>
    </source>
</evidence>
<proteinExistence type="predicted"/>
<reference evidence="7 9" key="1">
    <citation type="submission" date="2023-09" db="EMBL/GenBank/DDBJ databases">
        <title>Flavobacterium sp. a novel bacteria isolate from Pepper rhizosphere.</title>
        <authorList>
            <person name="Peng Y."/>
            <person name="Lee J."/>
        </authorList>
    </citation>
    <scope>NUCLEOTIDE SEQUENCE</scope>
    <source>
        <strain evidence="7">PMR2A8</strain>
        <strain evidence="8 9">PMTSA4</strain>
    </source>
</reference>
<keyword evidence="3" id="KW-1015">Disulfide bond</keyword>
<dbReference type="GO" id="GO:0016491">
    <property type="term" value="F:oxidoreductase activity"/>
    <property type="evidence" value="ECO:0007669"/>
    <property type="project" value="InterPro"/>
</dbReference>
<evidence type="ECO:0000256" key="2">
    <source>
        <dbReference type="ARBA" id="ARBA00022748"/>
    </source>
</evidence>
<evidence type="ECO:0000256" key="3">
    <source>
        <dbReference type="ARBA" id="ARBA00023157"/>
    </source>
</evidence>
<dbReference type="RefSeq" id="WP_313321408.1">
    <property type="nucleotide sequence ID" value="NZ_CP134878.1"/>
</dbReference>
<dbReference type="KEGG" id="fcj:RN605_00305"/>
<dbReference type="InterPro" id="IPR025380">
    <property type="entry name" value="DUF4369"/>
</dbReference>
<evidence type="ECO:0000256" key="4">
    <source>
        <dbReference type="ARBA" id="ARBA00023284"/>
    </source>
</evidence>
<organism evidence="7">
    <name type="scientific">Flavobacterium capsici</name>
    <dbReference type="NCBI Taxonomy" id="3075618"/>
    <lineage>
        <taxon>Bacteria</taxon>
        <taxon>Pseudomonadati</taxon>
        <taxon>Bacteroidota</taxon>
        <taxon>Flavobacteriia</taxon>
        <taxon>Flavobacteriales</taxon>
        <taxon>Flavobacteriaceae</taxon>
        <taxon>Flavobacterium</taxon>
    </lineage>
</organism>
<accession>A0AA96J6Y5</accession>
<feature type="region of interest" description="Disordered" evidence="5">
    <location>
        <begin position="237"/>
        <end position="258"/>
    </location>
</feature>
<evidence type="ECO:0000313" key="8">
    <source>
        <dbReference type="EMBL" id="WNM21812.1"/>
    </source>
</evidence>
<dbReference type="Gene3D" id="3.40.30.10">
    <property type="entry name" value="Glutaredoxin"/>
    <property type="match status" value="1"/>
</dbReference>
<name>A0AA96J6Y5_9FLAO</name>
<dbReference type="Pfam" id="PF00578">
    <property type="entry name" value="AhpC-TSA"/>
    <property type="match status" value="1"/>
</dbReference>